<reference evidence="5" key="1">
    <citation type="submission" date="2020-10" db="EMBL/GenBank/DDBJ databases">
        <authorList>
            <person name="Gilroy R."/>
        </authorList>
    </citation>
    <scope>NUCLEOTIDE SEQUENCE</scope>
    <source>
        <strain evidence="5">ChiGjej1B1-1684</strain>
    </source>
</reference>
<proteinExistence type="inferred from homology"/>
<dbReference type="Pfam" id="PF17782">
    <property type="entry name" value="WHD_DprA"/>
    <property type="match status" value="1"/>
</dbReference>
<accession>A0A9D1S8V7</accession>
<dbReference type="EMBL" id="DVNG01000110">
    <property type="protein sequence ID" value="HIU50827.1"/>
    <property type="molecule type" value="Genomic_DNA"/>
</dbReference>
<dbReference type="Pfam" id="PF02481">
    <property type="entry name" value="DNA_processg_A"/>
    <property type="match status" value="1"/>
</dbReference>
<dbReference type="AlphaFoldDB" id="A0A9D1S8V7"/>
<dbReference type="InterPro" id="IPR041614">
    <property type="entry name" value="DprA_WH"/>
</dbReference>
<dbReference type="NCBIfam" id="TIGR00732">
    <property type="entry name" value="dprA"/>
    <property type="match status" value="1"/>
</dbReference>
<dbReference type="Proteomes" id="UP000824118">
    <property type="component" value="Unassembled WGS sequence"/>
</dbReference>
<feature type="compositionally biased region" description="Basic and acidic residues" evidence="2">
    <location>
        <begin position="339"/>
        <end position="352"/>
    </location>
</feature>
<reference evidence="5" key="2">
    <citation type="journal article" date="2021" name="PeerJ">
        <title>Extensive microbial diversity within the chicken gut microbiome revealed by metagenomics and culture.</title>
        <authorList>
            <person name="Gilroy R."/>
            <person name="Ravi A."/>
            <person name="Getino M."/>
            <person name="Pursley I."/>
            <person name="Horton D.L."/>
            <person name="Alikhan N.F."/>
            <person name="Baker D."/>
            <person name="Gharbi K."/>
            <person name="Hall N."/>
            <person name="Watson M."/>
            <person name="Adriaenssens E.M."/>
            <person name="Foster-Nyarko E."/>
            <person name="Jarju S."/>
            <person name="Secka A."/>
            <person name="Antonio M."/>
            <person name="Oren A."/>
            <person name="Chaudhuri R.R."/>
            <person name="La Ragione R."/>
            <person name="Hildebrand F."/>
            <person name="Pallen M.J."/>
        </authorList>
    </citation>
    <scope>NUCLEOTIDE SEQUENCE</scope>
    <source>
        <strain evidence="5">ChiGjej1B1-1684</strain>
    </source>
</reference>
<organism evidence="5 6">
    <name type="scientific">Candidatus Limousia pullorum</name>
    <dbReference type="NCBI Taxonomy" id="2840860"/>
    <lineage>
        <taxon>Bacteria</taxon>
        <taxon>Bacillati</taxon>
        <taxon>Bacillota</taxon>
        <taxon>Clostridia</taxon>
        <taxon>Eubacteriales</taxon>
        <taxon>Oscillospiraceae</taxon>
        <taxon>Oscillospiraceae incertae sedis</taxon>
        <taxon>Candidatus Limousia</taxon>
    </lineage>
</organism>
<gene>
    <name evidence="5" type="primary">dprA</name>
    <name evidence="5" type="ORF">IAD22_07420</name>
</gene>
<evidence type="ECO:0000256" key="2">
    <source>
        <dbReference type="SAM" id="MobiDB-lite"/>
    </source>
</evidence>
<dbReference type="InterPro" id="IPR003488">
    <property type="entry name" value="DprA"/>
</dbReference>
<feature type="domain" description="DprA winged helix" evidence="4">
    <location>
        <begin position="369"/>
        <end position="417"/>
    </location>
</feature>
<sequence>MGDGQVIMVYNNARYWIWLTLALGYKTPKALKVCEFSFSIAEFYECGENHWKLCPGITPADIQKLKSTALSSADKIINRCMELDIDIITFDDERYPMCLKNIYAPPCVLYVKGEFPDLDNRFTVGIVGTRNASKYGLRVAYDAASNLTRAGALIISGGALGIDSAGHRGALAAGGDTVCVLGAGIDVNYISQNAKMREYITTHGCLVTEYPPGTQPKPYHFPARNRIIAAFSDAVLIVEAARRSGALITANLAQEQGKEVFAVMGNINAAYSEGTNALIKDGAYPYTHYTDIIDAFPNVYITRKNDVRATETALEAIPVKGTLPKNAGKSKVVPASQKTENENAVNKEKEAQTEDISENTRNIPNEKIESISSEARRVYDAIKQGETVSTDDLCIRLGLLPYKILPYITELEIEGLVINTGARNYRKS</sequence>
<evidence type="ECO:0000313" key="5">
    <source>
        <dbReference type="EMBL" id="HIU50827.1"/>
    </source>
</evidence>
<comment type="similarity">
    <text evidence="1">Belongs to the DprA/Smf family.</text>
</comment>
<evidence type="ECO:0000256" key="1">
    <source>
        <dbReference type="ARBA" id="ARBA00006525"/>
    </source>
</evidence>
<dbReference type="GO" id="GO:0009294">
    <property type="term" value="P:DNA-mediated transformation"/>
    <property type="evidence" value="ECO:0007669"/>
    <property type="project" value="InterPro"/>
</dbReference>
<dbReference type="PANTHER" id="PTHR43022:SF1">
    <property type="entry name" value="PROTEIN SMF"/>
    <property type="match status" value="1"/>
</dbReference>
<comment type="caution">
    <text evidence="5">The sequence shown here is derived from an EMBL/GenBank/DDBJ whole genome shotgun (WGS) entry which is preliminary data.</text>
</comment>
<protein>
    <submittedName>
        <fullName evidence="5">DNA-protecting protein DprA</fullName>
    </submittedName>
</protein>
<feature type="domain" description="Smf/DprA SLOG" evidence="3">
    <location>
        <begin position="87"/>
        <end position="296"/>
    </location>
</feature>
<dbReference type="PANTHER" id="PTHR43022">
    <property type="entry name" value="PROTEIN SMF"/>
    <property type="match status" value="1"/>
</dbReference>
<dbReference type="InterPro" id="IPR057666">
    <property type="entry name" value="DrpA_SLOG"/>
</dbReference>
<dbReference type="Gene3D" id="3.40.50.450">
    <property type="match status" value="1"/>
</dbReference>
<name>A0A9D1S8V7_9FIRM</name>
<evidence type="ECO:0000259" key="3">
    <source>
        <dbReference type="Pfam" id="PF02481"/>
    </source>
</evidence>
<evidence type="ECO:0000259" key="4">
    <source>
        <dbReference type="Pfam" id="PF17782"/>
    </source>
</evidence>
<feature type="region of interest" description="Disordered" evidence="2">
    <location>
        <begin position="328"/>
        <end position="357"/>
    </location>
</feature>
<dbReference type="SUPFAM" id="SSF102405">
    <property type="entry name" value="MCP/YpsA-like"/>
    <property type="match status" value="1"/>
</dbReference>
<evidence type="ECO:0000313" key="6">
    <source>
        <dbReference type="Proteomes" id="UP000824118"/>
    </source>
</evidence>